<keyword evidence="12" id="KW-1185">Reference proteome</keyword>
<dbReference type="PROSITE" id="PS51192">
    <property type="entry name" value="HELICASE_ATP_BIND_1"/>
    <property type="match status" value="1"/>
</dbReference>
<dbReference type="Pfam" id="PF00270">
    <property type="entry name" value="DEAD"/>
    <property type="match status" value="1"/>
</dbReference>
<keyword evidence="2 6" id="KW-0378">Hydrolase</keyword>
<dbReference type="InterPro" id="IPR000629">
    <property type="entry name" value="RNA-helicase_DEAD-box_CS"/>
</dbReference>
<dbReference type="InterPro" id="IPR011545">
    <property type="entry name" value="DEAD/DEAH_box_helicase_dom"/>
</dbReference>
<dbReference type="SUPFAM" id="SSF52540">
    <property type="entry name" value="P-loop containing nucleoside triphosphate hydrolases"/>
    <property type="match status" value="2"/>
</dbReference>
<dbReference type="GO" id="GO:0003724">
    <property type="term" value="F:RNA helicase activity"/>
    <property type="evidence" value="ECO:0007669"/>
    <property type="project" value="InterPro"/>
</dbReference>
<dbReference type="GO" id="GO:0003676">
    <property type="term" value="F:nucleic acid binding"/>
    <property type="evidence" value="ECO:0007669"/>
    <property type="project" value="InterPro"/>
</dbReference>
<dbReference type="PROSITE" id="PS51194">
    <property type="entry name" value="HELICASE_CTER"/>
    <property type="match status" value="1"/>
</dbReference>
<dbReference type="InterPro" id="IPR014014">
    <property type="entry name" value="RNA_helicase_DEAD_Q_motif"/>
</dbReference>
<evidence type="ECO:0000256" key="2">
    <source>
        <dbReference type="ARBA" id="ARBA00022801"/>
    </source>
</evidence>
<feature type="compositionally biased region" description="Basic and acidic residues" evidence="7">
    <location>
        <begin position="580"/>
        <end position="590"/>
    </location>
</feature>
<sequence length="633" mass="70281">MQKRKPAVPKAPRTKAAKTTQGGATPASDGPTDFTSLGLSRPLLVNLSKMGLSVPTPVQRMAIPAALQGHDLLVNAVTGSGKTAAFMLPILERILQCPNRVSVTRVVVLSPTRELATQCFDVTEKLCDGTSIRACLVVGGLSLQRQAAALQTRPDIVIATPGRLIDHLRNTQSIHLDTVEILVLDEADRLLDLGFVDEVQECVNSCPRGRQTLLLSATLTPQVTSLADLSLNDPKVITIDATNTLPTNLTQEFVRVRDNSERTSMAIILALCRRTTRTRTMVFFPSKVLAHRALHIFGLAGLRAAELHGDLTQVQRLAALEQFRDNDVDFLLCTDLASRGLDIADVHNVVNFSFPSKLTTYVHRVGRTARAGKTGHAITLVTDQSRSVLKEILSHSSASVKSRKLAPAVIQYHVDLIASMKEKLVAIQKEEHVEKQIRLAEMNANKVQNQLVHEREIMNRPKKTWFCSKADKEKAAKAHMSESTPLKASAPAPKKDIQTVSSKSVAEQLRGLSRKQRRRKLQALEDQAQREENGDRPSAAAAMQIASRKEKAKRRLTKQDLDEEPDVYVNRTQPKKKPRYRDVVVDKDTFAGRYQDTNDAPDRHDEDDKKGDGIKRKVRKGSFKSKTRFKRRH</sequence>
<feature type="domain" description="Helicase ATP-binding" evidence="8">
    <location>
        <begin position="63"/>
        <end position="237"/>
    </location>
</feature>
<comment type="similarity">
    <text evidence="6">Belongs to the DEAD box helicase family.</text>
</comment>
<organism evidence="11 12">
    <name type="scientific">Plasmodiophora brassicae</name>
    <name type="common">Clubroot disease agent</name>
    <dbReference type="NCBI Taxonomy" id="37360"/>
    <lineage>
        <taxon>Eukaryota</taxon>
        <taxon>Sar</taxon>
        <taxon>Rhizaria</taxon>
        <taxon>Endomyxa</taxon>
        <taxon>Phytomyxea</taxon>
        <taxon>Plasmodiophorida</taxon>
        <taxon>Plasmodiophoridae</taxon>
        <taxon>Plasmodiophora</taxon>
    </lineage>
</organism>
<dbReference type="GO" id="GO:0005829">
    <property type="term" value="C:cytosol"/>
    <property type="evidence" value="ECO:0007669"/>
    <property type="project" value="TreeGrafter"/>
</dbReference>
<dbReference type="Proteomes" id="UP000039324">
    <property type="component" value="Unassembled WGS sequence"/>
</dbReference>
<feature type="domain" description="DEAD-box RNA helicase Q" evidence="10">
    <location>
        <begin position="32"/>
        <end position="60"/>
    </location>
</feature>
<evidence type="ECO:0008006" key="13">
    <source>
        <dbReference type="Google" id="ProtNLM"/>
    </source>
</evidence>
<evidence type="ECO:0000256" key="7">
    <source>
        <dbReference type="SAM" id="MobiDB-lite"/>
    </source>
</evidence>
<evidence type="ECO:0000256" key="3">
    <source>
        <dbReference type="ARBA" id="ARBA00022806"/>
    </source>
</evidence>
<dbReference type="PROSITE" id="PS00039">
    <property type="entry name" value="DEAD_ATP_HELICASE"/>
    <property type="match status" value="1"/>
</dbReference>
<gene>
    <name evidence="11" type="ORF">PBRA_007065</name>
</gene>
<keyword evidence="1 6" id="KW-0547">Nucleotide-binding</keyword>
<protein>
    <recommendedName>
        <fullName evidence="13">RNA helicase</fullName>
    </recommendedName>
</protein>
<evidence type="ECO:0000256" key="5">
    <source>
        <dbReference type="PROSITE-ProRule" id="PRU00552"/>
    </source>
</evidence>
<dbReference type="SMART" id="SM00490">
    <property type="entry name" value="HELICc"/>
    <property type="match status" value="1"/>
</dbReference>
<evidence type="ECO:0000259" key="10">
    <source>
        <dbReference type="PROSITE" id="PS51195"/>
    </source>
</evidence>
<dbReference type="PROSITE" id="PS51195">
    <property type="entry name" value="Q_MOTIF"/>
    <property type="match status" value="1"/>
</dbReference>
<dbReference type="PANTHER" id="PTHR47959">
    <property type="entry name" value="ATP-DEPENDENT RNA HELICASE RHLE-RELATED"/>
    <property type="match status" value="1"/>
</dbReference>
<feature type="compositionally biased region" description="Basic and acidic residues" evidence="7">
    <location>
        <begin position="600"/>
        <end position="615"/>
    </location>
</feature>
<feature type="compositionally biased region" description="Basic residues" evidence="7">
    <location>
        <begin position="1"/>
        <end position="16"/>
    </location>
</feature>
<dbReference type="OMA" id="MIDPPKQ"/>
<reference evidence="11 12" key="1">
    <citation type="submission" date="2015-02" db="EMBL/GenBank/DDBJ databases">
        <authorList>
            <person name="Chooi Y.-H."/>
        </authorList>
    </citation>
    <scope>NUCLEOTIDE SEQUENCE [LARGE SCALE GENOMIC DNA]</scope>
    <source>
        <strain evidence="11">E3</strain>
    </source>
</reference>
<dbReference type="PANTHER" id="PTHR47959:SF1">
    <property type="entry name" value="ATP-DEPENDENT RNA HELICASE DBPA"/>
    <property type="match status" value="1"/>
</dbReference>
<feature type="region of interest" description="Disordered" evidence="7">
    <location>
        <begin position="476"/>
        <end position="633"/>
    </location>
</feature>
<keyword evidence="3 6" id="KW-0347">Helicase</keyword>
<feature type="domain" description="Helicase C-terminal" evidence="9">
    <location>
        <begin position="248"/>
        <end position="411"/>
    </location>
</feature>
<feature type="compositionally biased region" description="Basic residues" evidence="7">
    <location>
        <begin position="616"/>
        <end position="633"/>
    </location>
</feature>
<dbReference type="EMBL" id="CDSF01000088">
    <property type="protein sequence ID" value="CEO98951.1"/>
    <property type="molecule type" value="Genomic_DNA"/>
</dbReference>
<dbReference type="CDD" id="cd17947">
    <property type="entry name" value="DEADc_DDX27"/>
    <property type="match status" value="1"/>
</dbReference>
<evidence type="ECO:0000259" key="9">
    <source>
        <dbReference type="PROSITE" id="PS51194"/>
    </source>
</evidence>
<evidence type="ECO:0000313" key="11">
    <source>
        <dbReference type="EMBL" id="CEO98951.1"/>
    </source>
</evidence>
<feature type="short sequence motif" description="Q motif" evidence="5">
    <location>
        <begin position="32"/>
        <end position="60"/>
    </location>
</feature>
<dbReference type="InterPro" id="IPR050079">
    <property type="entry name" value="DEAD_box_RNA_helicase"/>
</dbReference>
<evidence type="ECO:0000256" key="4">
    <source>
        <dbReference type="ARBA" id="ARBA00022840"/>
    </source>
</evidence>
<feature type="compositionally biased region" description="Low complexity" evidence="7">
    <location>
        <begin position="17"/>
        <end position="27"/>
    </location>
</feature>
<dbReference type="GO" id="GO:0005524">
    <property type="term" value="F:ATP binding"/>
    <property type="evidence" value="ECO:0007669"/>
    <property type="project" value="UniProtKB-KW"/>
</dbReference>
<dbReference type="CDD" id="cd18787">
    <property type="entry name" value="SF2_C_DEAD"/>
    <property type="match status" value="1"/>
</dbReference>
<evidence type="ECO:0000259" key="8">
    <source>
        <dbReference type="PROSITE" id="PS51192"/>
    </source>
</evidence>
<dbReference type="GO" id="GO:0016787">
    <property type="term" value="F:hydrolase activity"/>
    <property type="evidence" value="ECO:0007669"/>
    <property type="project" value="UniProtKB-KW"/>
</dbReference>
<proteinExistence type="inferred from homology"/>
<dbReference type="InterPro" id="IPR014001">
    <property type="entry name" value="Helicase_ATP-bd"/>
</dbReference>
<dbReference type="InterPro" id="IPR001650">
    <property type="entry name" value="Helicase_C-like"/>
</dbReference>
<evidence type="ECO:0000256" key="1">
    <source>
        <dbReference type="ARBA" id="ARBA00022741"/>
    </source>
</evidence>
<dbReference type="OrthoDB" id="10259843at2759"/>
<dbReference type="AlphaFoldDB" id="A0A0G4IV12"/>
<dbReference type="SMART" id="SM00487">
    <property type="entry name" value="DEXDc"/>
    <property type="match status" value="1"/>
</dbReference>
<dbReference type="InterPro" id="IPR027417">
    <property type="entry name" value="P-loop_NTPase"/>
</dbReference>
<feature type="compositionally biased region" description="Basic residues" evidence="7">
    <location>
        <begin position="512"/>
        <end position="521"/>
    </location>
</feature>
<dbReference type="Gene3D" id="3.40.50.300">
    <property type="entry name" value="P-loop containing nucleotide triphosphate hydrolases"/>
    <property type="match status" value="2"/>
</dbReference>
<keyword evidence="4 6" id="KW-0067">ATP-binding</keyword>
<evidence type="ECO:0000256" key="6">
    <source>
        <dbReference type="RuleBase" id="RU000492"/>
    </source>
</evidence>
<accession>A0A0G4IV12</accession>
<dbReference type="Pfam" id="PF00271">
    <property type="entry name" value="Helicase_C"/>
    <property type="match status" value="1"/>
</dbReference>
<name>A0A0G4IV12_PLABS</name>
<feature type="region of interest" description="Disordered" evidence="7">
    <location>
        <begin position="1"/>
        <end position="34"/>
    </location>
</feature>
<evidence type="ECO:0000313" key="12">
    <source>
        <dbReference type="Proteomes" id="UP000039324"/>
    </source>
</evidence>
<dbReference type="STRING" id="37360.A0A0G4IV12"/>